<protein>
    <submittedName>
        <fullName evidence="1">Uncharacterized protein</fullName>
    </submittedName>
</protein>
<name>A0A433Q7H1_9FUNG</name>
<dbReference type="AlphaFoldDB" id="A0A433Q7H1"/>
<dbReference type="Proteomes" id="UP000274822">
    <property type="component" value="Unassembled WGS sequence"/>
</dbReference>
<proteinExistence type="predicted"/>
<accession>A0A433Q7H1</accession>
<evidence type="ECO:0000313" key="1">
    <source>
        <dbReference type="EMBL" id="RUS25734.1"/>
    </source>
</evidence>
<reference evidence="1 2" key="1">
    <citation type="journal article" date="2018" name="New Phytol.">
        <title>Phylogenomics of Endogonaceae and evolution of mycorrhizas within Mucoromycota.</title>
        <authorList>
            <person name="Chang Y."/>
            <person name="Desiro A."/>
            <person name="Na H."/>
            <person name="Sandor L."/>
            <person name="Lipzen A."/>
            <person name="Clum A."/>
            <person name="Barry K."/>
            <person name="Grigoriev I.V."/>
            <person name="Martin F.M."/>
            <person name="Stajich J.E."/>
            <person name="Smith M.E."/>
            <person name="Bonito G."/>
            <person name="Spatafora J.W."/>
        </authorList>
    </citation>
    <scope>NUCLEOTIDE SEQUENCE [LARGE SCALE GENOMIC DNA]</scope>
    <source>
        <strain evidence="1 2">AD002</strain>
    </source>
</reference>
<organism evidence="1 2">
    <name type="scientific">Jimgerdemannia flammicorona</name>
    <dbReference type="NCBI Taxonomy" id="994334"/>
    <lineage>
        <taxon>Eukaryota</taxon>
        <taxon>Fungi</taxon>
        <taxon>Fungi incertae sedis</taxon>
        <taxon>Mucoromycota</taxon>
        <taxon>Mucoromycotina</taxon>
        <taxon>Endogonomycetes</taxon>
        <taxon>Endogonales</taxon>
        <taxon>Endogonaceae</taxon>
        <taxon>Jimgerdemannia</taxon>
    </lineage>
</organism>
<gene>
    <name evidence="1" type="ORF">BC938DRAFT_471735</name>
</gene>
<keyword evidence="2" id="KW-1185">Reference proteome</keyword>
<comment type="caution">
    <text evidence="1">The sequence shown here is derived from an EMBL/GenBank/DDBJ whole genome shotgun (WGS) entry which is preliminary data.</text>
</comment>
<evidence type="ECO:0000313" key="2">
    <source>
        <dbReference type="Proteomes" id="UP000274822"/>
    </source>
</evidence>
<sequence length="129" mass="14641">MLEKGVASNDALQCLDRPHFAIGKGVHIKNGIVLDNAVLNARTRRSHSWSYFQPLANFTFSHSSKECVCVLHAVLNWDFKGVNRGESHYRAPEHHHQERGQWVRDFIFGGEAEKGGVTVGRSMVWQSRE</sequence>
<dbReference type="EMBL" id="RBNJ01012179">
    <property type="protein sequence ID" value="RUS25734.1"/>
    <property type="molecule type" value="Genomic_DNA"/>
</dbReference>